<proteinExistence type="predicted"/>
<dbReference type="InterPro" id="IPR010989">
    <property type="entry name" value="SNARE"/>
</dbReference>
<accession>A0A1X0P6I0</accession>
<dbReference type="InterPro" id="IPR000727">
    <property type="entry name" value="T_SNARE_dom"/>
</dbReference>
<dbReference type="EMBL" id="NBCO01000004">
    <property type="protein sequence ID" value="ORC92243.1"/>
    <property type="molecule type" value="Genomic_DNA"/>
</dbReference>
<dbReference type="VEuPathDB" id="TriTrypDB:TM35_000044570"/>
<evidence type="ECO:0000256" key="1">
    <source>
        <dbReference type="SAM" id="Coils"/>
    </source>
</evidence>
<dbReference type="Proteomes" id="UP000192257">
    <property type="component" value="Unassembled WGS sequence"/>
</dbReference>
<feature type="region of interest" description="Disordered" evidence="2">
    <location>
        <begin position="15"/>
        <end position="38"/>
    </location>
</feature>
<evidence type="ECO:0000259" key="3">
    <source>
        <dbReference type="PROSITE" id="PS50192"/>
    </source>
</evidence>
<dbReference type="PROSITE" id="PS50192">
    <property type="entry name" value="T_SNARE"/>
    <property type="match status" value="1"/>
</dbReference>
<reference evidence="4 5" key="1">
    <citation type="submission" date="2017-03" db="EMBL/GenBank/DDBJ databases">
        <title>An alternative strategy for trypanosome survival in the mammalian bloodstream revealed through genome and transcriptome analysis of the ubiquitous bovine parasite Trypanosoma (Megatrypanum) theileri.</title>
        <authorList>
            <person name="Kelly S."/>
            <person name="Ivens A."/>
            <person name="Mott A."/>
            <person name="O'Neill E."/>
            <person name="Emms D."/>
            <person name="Macleod O."/>
            <person name="Voorheis P."/>
            <person name="Matthews J."/>
            <person name="Matthews K."/>
            <person name="Carrington M."/>
        </authorList>
    </citation>
    <scope>NUCLEOTIDE SEQUENCE [LARGE SCALE GENOMIC DNA]</scope>
    <source>
        <strain evidence="4">Edinburgh</strain>
    </source>
</reference>
<gene>
    <name evidence="4" type="ORF">TM35_000044570</name>
</gene>
<evidence type="ECO:0000256" key="2">
    <source>
        <dbReference type="SAM" id="MobiDB-lite"/>
    </source>
</evidence>
<keyword evidence="1" id="KW-0175">Coiled coil</keyword>
<keyword evidence="5" id="KW-1185">Reference proteome</keyword>
<evidence type="ECO:0000313" key="5">
    <source>
        <dbReference type="Proteomes" id="UP000192257"/>
    </source>
</evidence>
<name>A0A1X0P6I0_9TRYP</name>
<dbReference type="RefSeq" id="XP_028886309.1">
    <property type="nucleotide sequence ID" value="XM_029022651.1"/>
</dbReference>
<dbReference type="Gene3D" id="1.20.58.70">
    <property type="match status" value="1"/>
</dbReference>
<dbReference type="GeneID" id="39982431"/>
<dbReference type="OrthoDB" id="10255013at2759"/>
<dbReference type="GO" id="GO:0016020">
    <property type="term" value="C:membrane"/>
    <property type="evidence" value="ECO:0007669"/>
    <property type="project" value="InterPro"/>
</dbReference>
<dbReference type="AlphaFoldDB" id="A0A1X0P6I0"/>
<comment type="caution">
    <text evidence="4">The sequence shown here is derived from an EMBL/GenBank/DDBJ whole genome shotgun (WGS) entry which is preliminary data.</text>
</comment>
<evidence type="ECO:0000313" key="4">
    <source>
        <dbReference type="EMBL" id="ORC92243.1"/>
    </source>
</evidence>
<feature type="domain" description="T-SNARE coiled-coil homology" evidence="3">
    <location>
        <begin position="223"/>
        <end position="285"/>
    </location>
</feature>
<feature type="coiled-coil region" evidence="1">
    <location>
        <begin position="219"/>
        <end position="285"/>
    </location>
</feature>
<protein>
    <recommendedName>
        <fullName evidence="3">t-SNARE coiled-coil homology domain-containing protein</fullName>
    </recommendedName>
</protein>
<dbReference type="GO" id="GO:0016192">
    <property type="term" value="P:vesicle-mediated transport"/>
    <property type="evidence" value="ECO:0007669"/>
    <property type="project" value="InterPro"/>
</dbReference>
<dbReference type="SUPFAM" id="SSF47661">
    <property type="entry name" value="t-snare proteins"/>
    <property type="match status" value="1"/>
</dbReference>
<sequence length="296" mass="34704">MACDRMPEFLSLCGKHKHHRSAKPNAESNSNSNSSSMNLPINDETKYIFSTLNDIRQLMTTLTLLHKTRLLDSSNEKREVVHNTMEEIRLMCHSCREMIINYDHHTQEKEEELAKGIPSMNTAEIRMRYNIAAFMEYQLMAEVRSVWMEQKKHEEKLIEATARRIKARFLLTQSSKSSDNNNNNNRATDDSFVLEESELREIAQQILATGNEGRLFFLARDELERVMRTRDAVLELEREMQDLLNLFSDLFFLVNEQHDRLLKVQENVQKSNENLERGMRQLTEAKHHEKSCCNVI</sequence>
<organism evidence="4 5">
    <name type="scientific">Trypanosoma theileri</name>
    <dbReference type="NCBI Taxonomy" id="67003"/>
    <lineage>
        <taxon>Eukaryota</taxon>
        <taxon>Discoba</taxon>
        <taxon>Euglenozoa</taxon>
        <taxon>Kinetoplastea</taxon>
        <taxon>Metakinetoplastina</taxon>
        <taxon>Trypanosomatida</taxon>
        <taxon>Trypanosomatidae</taxon>
        <taxon>Trypanosoma</taxon>
    </lineage>
</organism>